<dbReference type="PROSITE" id="PS50930">
    <property type="entry name" value="HTH_LYTTR"/>
    <property type="match status" value="1"/>
</dbReference>
<name>A0A3E3J4G4_9FIRM</name>
<dbReference type="Gene3D" id="2.40.50.1020">
    <property type="entry name" value="LytTr DNA-binding domain"/>
    <property type="match status" value="1"/>
</dbReference>
<gene>
    <name evidence="2" type="ORF">DWY69_03870</name>
</gene>
<dbReference type="OrthoDB" id="9809318at2"/>
<sequence length="265" mass="30134">MKYQRFKEQDIIDKTQDMIRLLVSRQSDSFMKQLDGSFVQIGDYDPLLIQNGPGHVSPGPLSPDPLIPEPEVSEAISQEEYAVVSHERCLWVICGCFSITAYMDGRLLSASKIVFTFVWRQAGERLLLVHANMSHSRPQARNNGGLADAGKSLVNVPAQPLSAEPETKMSLRDLNGKIHYIFPAEILYIKSDNKICHIFTAESAFPVRITLHRLYRPPFLLIHRSYLVNRNYVREICRYQATLLNGIQIPIGKEKYMEIKKALSC</sequence>
<evidence type="ECO:0000313" key="2">
    <source>
        <dbReference type="EMBL" id="RGE74214.1"/>
    </source>
</evidence>
<feature type="domain" description="HTH LytTR-type" evidence="1">
    <location>
        <begin position="169"/>
        <end position="265"/>
    </location>
</feature>
<dbReference type="PANTHER" id="PTHR37299:SF1">
    <property type="entry name" value="STAGE 0 SPORULATION PROTEIN A HOMOLOG"/>
    <property type="match status" value="1"/>
</dbReference>
<dbReference type="SMART" id="SM00850">
    <property type="entry name" value="LytTR"/>
    <property type="match status" value="1"/>
</dbReference>
<protein>
    <submittedName>
        <fullName evidence="2">LytTR family transcriptional regulator</fullName>
    </submittedName>
</protein>
<accession>A0A3E3J4G4</accession>
<proteinExistence type="predicted"/>
<organism evidence="2 3">
    <name type="scientific">Eisenbergiella massiliensis</name>
    <dbReference type="NCBI Taxonomy" id="1720294"/>
    <lineage>
        <taxon>Bacteria</taxon>
        <taxon>Bacillati</taxon>
        <taxon>Bacillota</taxon>
        <taxon>Clostridia</taxon>
        <taxon>Lachnospirales</taxon>
        <taxon>Lachnospiraceae</taxon>
        <taxon>Eisenbergiella</taxon>
    </lineage>
</organism>
<dbReference type="InterPro" id="IPR007492">
    <property type="entry name" value="LytTR_DNA-bd_dom"/>
</dbReference>
<dbReference type="RefSeq" id="WP_025489528.1">
    <property type="nucleotide sequence ID" value="NZ_JBKVAZ010000002.1"/>
</dbReference>
<dbReference type="EMBL" id="QVLU01000002">
    <property type="protein sequence ID" value="RGE74214.1"/>
    <property type="molecule type" value="Genomic_DNA"/>
</dbReference>
<reference evidence="2 3" key="1">
    <citation type="submission" date="2018-08" db="EMBL/GenBank/DDBJ databases">
        <title>A genome reference for cultivated species of the human gut microbiota.</title>
        <authorList>
            <person name="Zou Y."/>
            <person name="Xue W."/>
            <person name="Luo G."/>
        </authorList>
    </citation>
    <scope>NUCLEOTIDE SEQUENCE [LARGE SCALE GENOMIC DNA]</scope>
    <source>
        <strain evidence="2 3">AF26-4BH</strain>
    </source>
</reference>
<dbReference type="PANTHER" id="PTHR37299">
    <property type="entry name" value="TRANSCRIPTIONAL REGULATOR-RELATED"/>
    <property type="match status" value="1"/>
</dbReference>
<dbReference type="InterPro" id="IPR046947">
    <property type="entry name" value="LytR-like"/>
</dbReference>
<dbReference type="AlphaFoldDB" id="A0A3E3J4G4"/>
<dbReference type="GO" id="GO:0000156">
    <property type="term" value="F:phosphorelay response regulator activity"/>
    <property type="evidence" value="ECO:0007669"/>
    <property type="project" value="InterPro"/>
</dbReference>
<evidence type="ECO:0000259" key="1">
    <source>
        <dbReference type="PROSITE" id="PS50930"/>
    </source>
</evidence>
<dbReference type="GO" id="GO:0003677">
    <property type="term" value="F:DNA binding"/>
    <property type="evidence" value="ECO:0007669"/>
    <property type="project" value="InterPro"/>
</dbReference>
<evidence type="ECO:0000313" key="3">
    <source>
        <dbReference type="Proteomes" id="UP000261166"/>
    </source>
</evidence>
<dbReference type="Proteomes" id="UP000261166">
    <property type="component" value="Unassembled WGS sequence"/>
</dbReference>
<dbReference type="Pfam" id="PF04397">
    <property type="entry name" value="LytTR"/>
    <property type="match status" value="1"/>
</dbReference>
<comment type="caution">
    <text evidence="2">The sequence shown here is derived from an EMBL/GenBank/DDBJ whole genome shotgun (WGS) entry which is preliminary data.</text>
</comment>